<evidence type="ECO:0000256" key="2">
    <source>
        <dbReference type="ARBA" id="ARBA00022679"/>
    </source>
</evidence>
<dbReference type="EMBL" id="JAAGXA010000001">
    <property type="protein sequence ID" value="NEN77096.1"/>
    <property type="molecule type" value="Genomic_DNA"/>
</dbReference>
<dbReference type="GO" id="GO:0004731">
    <property type="term" value="F:purine-nucleoside phosphorylase activity"/>
    <property type="evidence" value="ECO:0007669"/>
    <property type="project" value="UniProtKB-UniRule"/>
</dbReference>
<gene>
    <name evidence="3" type="primary">ppnP</name>
    <name evidence="4" type="ORF">G3T38_02270</name>
</gene>
<comment type="catalytic activity">
    <reaction evidence="3">
        <text>cytidine + phosphate = cytosine + alpha-D-ribose 1-phosphate</text>
        <dbReference type="Rhea" id="RHEA:52540"/>
        <dbReference type="ChEBI" id="CHEBI:16040"/>
        <dbReference type="ChEBI" id="CHEBI:17562"/>
        <dbReference type="ChEBI" id="CHEBI:43474"/>
        <dbReference type="ChEBI" id="CHEBI:57720"/>
        <dbReference type="EC" id="2.4.2.2"/>
    </reaction>
</comment>
<dbReference type="GO" id="GO:0005829">
    <property type="term" value="C:cytosol"/>
    <property type="evidence" value="ECO:0007669"/>
    <property type="project" value="TreeGrafter"/>
</dbReference>
<dbReference type="EC" id="2.4.2.2" evidence="3"/>
<keyword evidence="5" id="KW-1185">Reference proteome</keyword>
<evidence type="ECO:0000313" key="5">
    <source>
        <dbReference type="Proteomes" id="UP000468687"/>
    </source>
</evidence>
<reference evidence="4 5" key="1">
    <citation type="journal article" date="2014" name="Int. J. Syst. Evol. Microbiol.">
        <title>Nocardioides zeae sp. nov., isolated from the stem of Zea mays.</title>
        <authorList>
            <person name="Glaeser S.P."/>
            <person name="McInroy J.A."/>
            <person name="Busse H.J."/>
            <person name="Kampfer P."/>
        </authorList>
    </citation>
    <scope>NUCLEOTIDE SEQUENCE [LARGE SCALE GENOMIC DNA]</scope>
    <source>
        <strain evidence="4 5">JCM 30728</strain>
    </source>
</reference>
<evidence type="ECO:0000256" key="3">
    <source>
        <dbReference type="HAMAP-Rule" id="MF_01537"/>
    </source>
</evidence>
<evidence type="ECO:0000313" key="4">
    <source>
        <dbReference type="EMBL" id="NEN77096.1"/>
    </source>
</evidence>
<name>A0A6P0HEY4_9ACTN</name>
<dbReference type="Gene3D" id="2.60.120.10">
    <property type="entry name" value="Jelly Rolls"/>
    <property type="match status" value="1"/>
</dbReference>
<comment type="caution">
    <text evidence="4">The sequence shown here is derived from an EMBL/GenBank/DDBJ whole genome shotgun (WGS) entry which is preliminary data.</text>
</comment>
<keyword evidence="2 3" id="KW-0808">Transferase</keyword>
<dbReference type="HAMAP" id="MF_01537">
    <property type="entry name" value="Nucleos_phosphorylase_PpnP"/>
    <property type="match status" value="1"/>
</dbReference>
<comment type="function">
    <text evidence="3">Catalyzes the phosphorolysis of diverse nucleosides, yielding D-ribose 1-phosphate and the respective free bases. Can use uridine, adenosine, guanosine, cytidine, thymidine, inosine and xanthosine as substrates. Also catalyzes the reverse reactions.</text>
</comment>
<dbReference type="InterPro" id="IPR011051">
    <property type="entry name" value="RmlC_Cupin_sf"/>
</dbReference>
<keyword evidence="1 3" id="KW-0328">Glycosyltransferase</keyword>
<dbReference type="CDD" id="cd20296">
    <property type="entry name" value="cupin_PpnP-like"/>
    <property type="match status" value="1"/>
</dbReference>
<dbReference type="Pfam" id="PF06865">
    <property type="entry name" value="Ppnp"/>
    <property type="match status" value="1"/>
</dbReference>
<comment type="similarity">
    <text evidence="3">Belongs to the nucleoside phosphorylase PpnP family.</text>
</comment>
<dbReference type="RefSeq" id="WP_163770422.1">
    <property type="nucleotide sequence ID" value="NZ_JAAGXA010000001.1"/>
</dbReference>
<dbReference type="AlphaFoldDB" id="A0A6P0HEY4"/>
<organism evidence="4 5">
    <name type="scientific">Nocardioides zeae</name>
    <dbReference type="NCBI Taxonomy" id="1457234"/>
    <lineage>
        <taxon>Bacteria</taxon>
        <taxon>Bacillati</taxon>
        <taxon>Actinomycetota</taxon>
        <taxon>Actinomycetes</taxon>
        <taxon>Propionibacteriales</taxon>
        <taxon>Nocardioidaceae</taxon>
        <taxon>Nocardioides</taxon>
    </lineage>
</organism>
<sequence length="107" mass="11276">MTSDDATYANVTLDPRANVYFDGGCVSHTFHLADGTRKSAGVIFPGTFEFGTGEPEVMDLNAGRCRVLLPGADAWVEHAAGGSFAVPGDASFSIEVLETLGYVCHYG</sequence>
<dbReference type="Proteomes" id="UP000468687">
    <property type="component" value="Unassembled WGS sequence"/>
</dbReference>
<comment type="catalytic activity">
    <reaction evidence="3">
        <text>guanosine + phosphate = alpha-D-ribose 1-phosphate + guanine</text>
        <dbReference type="Rhea" id="RHEA:13233"/>
        <dbReference type="ChEBI" id="CHEBI:16235"/>
        <dbReference type="ChEBI" id="CHEBI:16750"/>
        <dbReference type="ChEBI" id="CHEBI:43474"/>
        <dbReference type="ChEBI" id="CHEBI:57720"/>
        <dbReference type="EC" id="2.4.2.1"/>
    </reaction>
</comment>
<dbReference type="EC" id="2.4.2.1" evidence="3"/>
<comment type="catalytic activity">
    <reaction evidence="3">
        <text>inosine + phosphate = alpha-D-ribose 1-phosphate + hypoxanthine</text>
        <dbReference type="Rhea" id="RHEA:27646"/>
        <dbReference type="ChEBI" id="CHEBI:17368"/>
        <dbReference type="ChEBI" id="CHEBI:17596"/>
        <dbReference type="ChEBI" id="CHEBI:43474"/>
        <dbReference type="ChEBI" id="CHEBI:57720"/>
        <dbReference type="EC" id="2.4.2.1"/>
    </reaction>
</comment>
<dbReference type="InterPro" id="IPR014710">
    <property type="entry name" value="RmlC-like_jellyroll"/>
</dbReference>
<dbReference type="InterPro" id="IPR009664">
    <property type="entry name" value="Ppnp"/>
</dbReference>
<comment type="catalytic activity">
    <reaction evidence="3">
        <text>a purine D-ribonucleoside + phosphate = a purine nucleobase + alpha-D-ribose 1-phosphate</text>
        <dbReference type="Rhea" id="RHEA:19805"/>
        <dbReference type="ChEBI" id="CHEBI:26386"/>
        <dbReference type="ChEBI" id="CHEBI:43474"/>
        <dbReference type="ChEBI" id="CHEBI:57720"/>
        <dbReference type="ChEBI" id="CHEBI:142355"/>
        <dbReference type="EC" id="2.4.2.1"/>
    </reaction>
</comment>
<comment type="catalytic activity">
    <reaction evidence="3">
        <text>thymidine + phosphate = 2-deoxy-alpha-D-ribose 1-phosphate + thymine</text>
        <dbReference type="Rhea" id="RHEA:16037"/>
        <dbReference type="ChEBI" id="CHEBI:17748"/>
        <dbReference type="ChEBI" id="CHEBI:17821"/>
        <dbReference type="ChEBI" id="CHEBI:43474"/>
        <dbReference type="ChEBI" id="CHEBI:57259"/>
        <dbReference type="EC" id="2.4.2.2"/>
    </reaction>
</comment>
<evidence type="ECO:0000256" key="1">
    <source>
        <dbReference type="ARBA" id="ARBA00022676"/>
    </source>
</evidence>
<comment type="catalytic activity">
    <reaction evidence="3">
        <text>adenosine + phosphate = alpha-D-ribose 1-phosphate + adenine</text>
        <dbReference type="Rhea" id="RHEA:27642"/>
        <dbReference type="ChEBI" id="CHEBI:16335"/>
        <dbReference type="ChEBI" id="CHEBI:16708"/>
        <dbReference type="ChEBI" id="CHEBI:43474"/>
        <dbReference type="ChEBI" id="CHEBI:57720"/>
        <dbReference type="EC" id="2.4.2.1"/>
    </reaction>
</comment>
<proteinExistence type="inferred from homology"/>
<dbReference type="PANTHER" id="PTHR36540">
    <property type="entry name" value="PYRIMIDINE/PURINE NUCLEOSIDE PHOSPHORYLASE"/>
    <property type="match status" value="1"/>
</dbReference>
<dbReference type="GO" id="GO:0016154">
    <property type="term" value="F:pyrimidine-nucleoside phosphorylase activity"/>
    <property type="evidence" value="ECO:0007669"/>
    <property type="project" value="UniProtKB-UniRule"/>
</dbReference>
<accession>A0A6P0HEY4</accession>
<comment type="catalytic activity">
    <reaction evidence="3">
        <text>uridine + phosphate = alpha-D-ribose 1-phosphate + uracil</text>
        <dbReference type="Rhea" id="RHEA:24388"/>
        <dbReference type="ChEBI" id="CHEBI:16704"/>
        <dbReference type="ChEBI" id="CHEBI:17568"/>
        <dbReference type="ChEBI" id="CHEBI:43474"/>
        <dbReference type="ChEBI" id="CHEBI:57720"/>
        <dbReference type="EC" id="2.4.2.2"/>
    </reaction>
</comment>
<comment type="catalytic activity">
    <reaction evidence="3">
        <text>xanthosine + phosphate = alpha-D-ribose 1-phosphate + xanthine</text>
        <dbReference type="Rhea" id="RHEA:27638"/>
        <dbReference type="ChEBI" id="CHEBI:17712"/>
        <dbReference type="ChEBI" id="CHEBI:18107"/>
        <dbReference type="ChEBI" id="CHEBI:43474"/>
        <dbReference type="ChEBI" id="CHEBI:57720"/>
        <dbReference type="EC" id="2.4.2.1"/>
    </reaction>
</comment>
<dbReference type="SUPFAM" id="SSF51182">
    <property type="entry name" value="RmlC-like cupins"/>
    <property type="match status" value="1"/>
</dbReference>
<protein>
    <recommendedName>
        <fullName evidence="3">Pyrimidine/purine nucleoside phosphorylase</fullName>
        <ecNumber evidence="3">2.4.2.1</ecNumber>
        <ecNumber evidence="3">2.4.2.2</ecNumber>
    </recommendedName>
    <alternativeName>
        <fullName evidence="3">Adenosine phosphorylase</fullName>
    </alternativeName>
    <alternativeName>
        <fullName evidence="3">Cytidine phosphorylase</fullName>
    </alternativeName>
    <alternativeName>
        <fullName evidence="3">Guanosine phosphorylase</fullName>
    </alternativeName>
    <alternativeName>
        <fullName evidence="3">Inosine phosphorylase</fullName>
    </alternativeName>
    <alternativeName>
        <fullName evidence="3">Thymidine phosphorylase</fullName>
    </alternativeName>
    <alternativeName>
        <fullName evidence="3">Uridine phosphorylase</fullName>
    </alternativeName>
    <alternativeName>
        <fullName evidence="3">Xanthosine phosphorylase</fullName>
    </alternativeName>
</protein>
<dbReference type="PANTHER" id="PTHR36540:SF1">
    <property type="entry name" value="PYRIMIDINE_PURINE NUCLEOSIDE PHOSPHORYLASE"/>
    <property type="match status" value="1"/>
</dbReference>